<dbReference type="EMBL" id="AMKT01000038">
    <property type="protein sequence ID" value="OXG22838.1"/>
    <property type="molecule type" value="Genomic_DNA"/>
</dbReference>
<evidence type="ECO:0000259" key="3">
    <source>
        <dbReference type="PROSITE" id="PS50114"/>
    </source>
</evidence>
<proteinExistence type="predicted"/>
<dbReference type="GO" id="GO:0008270">
    <property type="term" value="F:zinc ion binding"/>
    <property type="evidence" value="ECO:0007669"/>
    <property type="project" value="UniProtKB-KW"/>
</dbReference>
<dbReference type="InterPro" id="IPR013088">
    <property type="entry name" value="Znf_NHR/GATA"/>
</dbReference>
<feature type="compositionally biased region" description="Acidic residues" evidence="2">
    <location>
        <begin position="605"/>
        <end position="621"/>
    </location>
</feature>
<keyword evidence="1" id="KW-0863">Zinc-finger</keyword>
<gene>
    <name evidence="4" type="ORF">C361_02969</name>
</gene>
<keyword evidence="1" id="KW-0479">Metal-binding</keyword>
<dbReference type="Proteomes" id="UP000199727">
    <property type="component" value="Unassembled WGS sequence"/>
</dbReference>
<dbReference type="Gene3D" id="3.30.50.10">
    <property type="entry name" value="Erythroid Transcription Factor GATA-1, subunit A"/>
    <property type="match status" value="1"/>
</dbReference>
<dbReference type="InterPro" id="IPR000679">
    <property type="entry name" value="Znf_GATA"/>
</dbReference>
<dbReference type="PROSITE" id="PS50114">
    <property type="entry name" value="GATA_ZN_FINGER_2"/>
    <property type="match status" value="1"/>
</dbReference>
<dbReference type="GO" id="GO:0043565">
    <property type="term" value="F:sequence-specific DNA binding"/>
    <property type="evidence" value="ECO:0007669"/>
    <property type="project" value="InterPro"/>
</dbReference>
<feature type="domain" description="GATA-type" evidence="3">
    <location>
        <begin position="482"/>
        <end position="536"/>
    </location>
</feature>
<feature type="compositionally biased region" description="Basic and acidic residues" evidence="2">
    <location>
        <begin position="544"/>
        <end position="560"/>
    </location>
</feature>
<evidence type="ECO:0000256" key="1">
    <source>
        <dbReference type="PROSITE-ProRule" id="PRU00094"/>
    </source>
</evidence>
<keyword evidence="1" id="KW-0862">Zinc</keyword>
<organism evidence="4 5">
    <name type="scientific">Cryptococcus neoformans Tu259-1</name>
    <dbReference type="NCBI Taxonomy" id="1230072"/>
    <lineage>
        <taxon>Eukaryota</taxon>
        <taxon>Fungi</taxon>
        <taxon>Dikarya</taxon>
        <taxon>Basidiomycota</taxon>
        <taxon>Agaricomycotina</taxon>
        <taxon>Tremellomycetes</taxon>
        <taxon>Tremellales</taxon>
        <taxon>Cryptococcaceae</taxon>
        <taxon>Cryptococcus</taxon>
        <taxon>Cryptococcus neoformans species complex</taxon>
    </lineage>
</organism>
<evidence type="ECO:0000313" key="5">
    <source>
        <dbReference type="Proteomes" id="UP000199727"/>
    </source>
</evidence>
<dbReference type="AlphaFoldDB" id="A0A854QFF2"/>
<accession>A0A854QFF2</accession>
<sequence length="666" mass="74091">MATLPTYSPFPTLTTPSYSVSPTTVTTHIDLTAEPHSMQNPNLPQILLQQSRFPRGLLPDTSYHFHAILLETVLAHETTLFTEEELNGFVEHMSLGLTAGNDSCWTPCLHLALLALGSHHLHLGGNAYDPEHSKLDEESLFCRAKRALLDIGEMWRWAEYKTCVILVALLNVHPEYKEAWAHFGLPGDAQWGHYIWAFSQPHITIVQPPLPIVFHPSGQYPTLGPIDPALYPNSSILAITPSATILSTYKTQTQTQIDFVSRENTVSPLKVHNIPCRSISAPPSLIPSHFSHLSPVPLQSSSSVDISSPPVPIPISIIQTVTLQPYDSSSVYLESESSSESSCRPYAYGNQYVYGYTGSGHESISSGVEVGVNNHGYGYDTPSPSSNLGVDAMSGSTLGSCSGLLGWESTQKRSGSNDSSTKQTNIQTQRALTRAGANIYHAKFVTILRTNDDEDESADGERNGEGVVYTSEYKRWYPEHVRPKCYECTYTKVFTTMWWESGFDAGKLICDTCHTYQLKHGCRRPIGVNKIRSKKRASKLRKLGKLDRGKEGNEKDEGGKQKKQSKQSKREGLLLSGDGKGSEGRVGEINGRKREMEAKMKTSDDMEEEKEAENEEMEEEVRDAPAPKPKPKPNISPSPRHLEKPVKRVRFEEFLWISSMRERAQT</sequence>
<feature type="compositionally biased region" description="Pro residues" evidence="2">
    <location>
        <begin position="626"/>
        <end position="636"/>
    </location>
</feature>
<feature type="region of interest" description="Disordered" evidence="2">
    <location>
        <begin position="533"/>
        <end position="644"/>
    </location>
</feature>
<comment type="caution">
    <text evidence="4">The sequence shown here is derived from an EMBL/GenBank/DDBJ whole genome shotgun (WGS) entry which is preliminary data.</text>
</comment>
<name>A0A854QFF2_CRYNE</name>
<feature type="compositionally biased region" description="Basic and acidic residues" evidence="2">
    <location>
        <begin position="580"/>
        <end position="604"/>
    </location>
</feature>
<feature type="compositionally biased region" description="Basic residues" evidence="2">
    <location>
        <begin position="533"/>
        <end position="543"/>
    </location>
</feature>
<dbReference type="GO" id="GO:0006355">
    <property type="term" value="P:regulation of DNA-templated transcription"/>
    <property type="evidence" value="ECO:0007669"/>
    <property type="project" value="InterPro"/>
</dbReference>
<evidence type="ECO:0000256" key="2">
    <source>
        <dbReference type="SAM" id="MobiDB-lite"/>
    </source>
</evidence>
<reference evidence="4 5" key="1">
    <citation type="submission" date="2017-06" db="EMBL/GenBank/DDBJ databases">
        <title>Global population genomics of the pathogenic fungus Cryptococcus neoformans var. grubii.</title>
        <authorList>
            <person name="Cuomo C."/>
            <person name="Litvintseva A."/>
            <person name="Chen Y."/>
            <person name="Young S."/>
            <person name="Zeng Q."/>
            <person name="Chapman S."/>
            <person name="Gujja S."/>
            <person name="Saif S."/>
            <person name="Birren B."/>
        </authorList>
    </citation>
    <scope>NUCLEOTIDE SEQUENCE [LARGE SCALE GENOMIC DNA]</scope>
    <source>
        <strain evidence="4 5">Tu259-1</strain>
    </source>
</reference>
<protein>
    <recommendedName>
        <fullName evidence="3">GATA-type domain-containing protein</fullName>
    </recommendedName>
</protein>
<evidence type="ECO:0000313" key="4">
    <source>
        <dbReference type="EMBL" id="OXG22838.1"/>
    </source>
</evidence>